<dbReference type="SUPFAM" id="SSF53756">
    <property type="entry name" value="UDP-Glycosyltransferase/glycogen phosphorylase"/>
    <property type="match status" value="1"/>
</dbReference>
<keyword evidence="5" id="KW-1185">Reference proteome</keyword>
<evidence type="ECO:0000313" key="4">
    <source>
        <dbReference type="EMBL" id="KAK9704590.1"/>
    </source>
</evidence>
<evidence type="ECO:0000256" key="1">
    <source>
        <dbReference type="ARBA" id="ARBA00009995"/>
    </source>
</evidence>
<evidence type="ECO:0000313" key="5">
    <source>
        <dbReference type="Proteomes" id="UP001479436"/>
    </source>
</evidence>
<dbReference type="InterPro" id="IPR035595">
    <property type="entry name" value="UDP_glycos_trans_CS"/>
</dbReference>
<organism evidence="4 5">
    <name type="scientific">Basidiobolus ranarum</name>
    <dbReference type="NCBI Taxonomy" id="34480"/>
    <lineage>
        <taxon>Eukaryota</taxon>
        <taxon>Fungi</taxon>
        <taxon>Fungi incertae sedis</taxon>
        <taxon>Zoopagomycota</taxon>
        <taxon>Entomophthoromycotina</taxon>
        <taxon>Basidiobolomycetes</taxon>
        <taxon>Basidiobolales</taxon>
        <taxon>Basidiobolaceae</taxon>
        <taxon>Basidiobolus</taxon>
    </lineage>
</organism>
<dbReference type="Proteomes" id="UP001479436">
    <property type="component" value="Unassembled WGS sequence"/>
</dbReference>
<gene>
    <name evidence="4" type="ORF">K7432_010097</name>
</gene>
<reference evidence="4 5" key="1">
    <citation type="submission" date="2023-04" db="EMBL/GenBank/DDBJ databases">
        <title>Genome of Basidiobolus ranarum AG-B5.</title>
        <authorList>
            <person name="Stajich J.E."/>
            <person name="Carter-House D."/>
            <person name="Gryganskyi A."/>
        </authorList>
    </citation>
    <scope>NUCLEOTIDE SEQUENCE [LARGE SCALE GENOMIC DNA]</scope>
    <source>
        <strain evidence="4 5">AG-B5</strain>
    </source>
</reference>
<evidence type="ECO:0008006" key="6">
    <source>
        <dbReference type="Google" id="ProtNLM"/>
    </source>
</evidence>
<comment type="similarity">
    <text evidence="1 3">Belongs to the UDP-glycosyltransferase family.</text>
</comment>
<dbReference type="CDD" id="cd03784">
    <property type="entry name" value="GT1_Gtf-like"/>
    <property type="match status" value="1"/>
</dbReference>
<proteinExistence type="inferred from homology"/>
<dbReference type="Pfam" id="PF00201">
    <property type="entry name" value="UDPGT"/>
    <property type="match status" value="1"/>
</dbReference>
<name>A0ABR2VWF9_9FUNG</name>
<protein>
    <recommendedName>
        <fullName evidence="6">Glycosyltransferase</fullName>
    </recommendedName>
</protein>
<dbReference type="PANTHER" id="PTHR11926:SF774">
    <property type="entry name" value="UDP-GLYCOSYLTRANSFERASE 85A1-RELATED"/>
    <property type="match status" value="1"/>
</dbReference>
<accession>A0ABR2VWF9</accession>
<evidence type="ECO:0000256" key="3">
    <source>
        <dbReference type="RuleBase" id="RU003718"/>
    </source>
</evidence>
<sequence length="475" mass="52644">MTITSRPHVIIFPYPALGHITPALHLASALFSTFDITFVTTTFYLARTQQILAKDHSQLISDVNVVGLSEGLPGGEGSTDNLPRLAEATEGPVLSQGFDNLVVELLEKKQLIAIITDTFLGWVQDIANRYSLPRFLFYTPPASVLSLMFQLEGFQKDGLLSPSSEKLITIPGFPKELQLSDLPSHLQDSSKFMFGYFLRHASRVKEAAGILCNTVYDLEKNVIDALRSGEISQAKNVPIWTAGPMISATFFEDQVEKKPSTSTPLNDTEVVSEEQQCLTWLDTQEEDSVVYISFGSIAVLSEQQIHHLAQALLSTNKRFLWVLRQPEGCTSALPENFLNDTKEQGLIVSWSPQPKVLAHPAVRVFLTHCGWGSTIEAISLGKPLIAWPCFAEQKINTRFLVDGLHAAIEVKKDTNGMADTTVIIDVIERFYSDEGQVIVNNMEQLRTVVQKAVKEDGSSKQGLKDFMNAILKYSV</sequence>
<dbReference type="PROSITE" id="PS00375">
    <property type="entry name" value="UDPGT"/>
    <property type="match status" value="1"/>
</dbReference>
<evidence type="ECO:0000256" key="2">
    <source>
        <dbReference type="ARBA" id="ARBA00022679"/>
    </source>
</evidence>
<keyword evidence="2 3" id="KW-0808">Transferase</keyword>
<keyword evidence="3" id="KW-0328">Glycosyltransferase</keyword>
<dbReference type="EMBL" id="JASJQH010007545">
    <property type="protein sequence ID" value="KAK9704590.1"/>
    <property type="molecule type" value="Genomic_DNA"/>
</dbReference>
<comment type="caution">
    <text evidence="4">The sequence shown here is derived from an EMBL/GenBank/DDBJ whole genome shotgun (WGS) entry which is preliminary data.</text>
</comment>
<dbReference type="PANTHER" id="PTHR11926">
    <property type="entry name" value="GLUCOSYL/GLUCURONOSYL TRANSFERASES"/>
    <property type="match status" value="1"/>
</dbReference>
<dbReference type="Gene3D" id="3.40.50.2000">
    <property type="entry name" value="Glycogen Phosphorylase B"/>
    <property type="match status" value="2"/>
</dbReference>
<dbReference type="InterPro" id="IPR002213">
    <property type="entry name" value="UDP_glucos_trans"/>
</dbReference>